<reference evidence="2" key="1">
    <citation type="submission" date="2023-11" db="EMBL/GenBank/DDBJ databases">
        <title>Genome assemblies of two species of porcelain crab, Petrolisthes cinctipes and Petrolisthes manimaculis (Anomura: Porcellanidae).</title>
        <authorList>
            <person name="Angst P."/>
        </authorList>
    </citation>
    <scope>NUCLEOTIDE SEQUENCE</scope>
    <source>
        <strain evidence="2">PB745_02</strain>
        <tissue evidence="2">Gill</tissue>
    </source>
</reference>
<feature type="compositionally biased region" description="Low complexity" evidence="1">
    <location>
        <begin position="41"/>
        <end position="50"/>
    </location>
</feature>
<name>A0AAE1ULH2_9EUCA</name>
<organism evidence="2 3">
    <name type="scientific">Petrolisthes manimaculis</name>
    <dbReference type="NCBI Taxonomy" id="1843537"/>
    <lineage>
        <taxon>Eukaryota</taxon>
        <taxon>Metazoa</taxon>
        <taxon>Ecdysozoa</taxon>
        <taxon>Arthropoda</taxon>
        <taxon>Crustacea</taxon>
        <taxon>Multicrustacea</taxon>
        <taxon>Malacostraca</taxon>
        <taxon>Eumalacostraca</taxon>
        <taxon>Eucarida</taxon>
        <taxon>Decapoda</taxon>
        <taxon>Pleocyemata</taxon>
        <taxon>Anomura</taxon>
        <taxon>Galatheoidea</taxon>
        <taxon>Porcellanidae</taxon>
        <taxon>Petrolisthes</taxon>
    </lineage>
</organism>
<evidence type="ECO:0000313" key="2">
    <source>
        <dbReference type="EMBL" id="KAK4329403.1"/>
    </source>
</evidence>
<dbReference type="Proteomes" id="UP001292094">
    <property type="component" value="Unassembled WGS sequence"/>
</dbReference>
<evidence type="ECO:0000313" key="3">
    <source>
        <dbReference type="Proteomes" id="UP001292094"/>
    </source>
</evidence>
<sequence length="129" mass="14143">MQASIHSHLLSTDTCPSTPIIGHTMTASSPALPPGGGGGISSLSSHSLSPATRLQPVHVLAYTRTQKRKRPPLITVCVCKGFPVMKEWKEEGKRGGRRVYEVTWSERKEGAGRTNVDGKQRVRTFIYFP</sequence>
<evidence type="ECO:0000256" key="1">
    <source>
        <dbReference type="SAM" id="MobiDB-lite"/>
    </source>
</evidence>
<keyword evidence="3" id="KW-1185">Reference proteome</keyword>
<gene>
    <name evidence="2" type="ORF">Pmani_000258</name>
</gene>
<protein>
    <submittedName>
        <fullName evidence="2">Uncharacterized protein</fullName>
    </submittedName>
</protein>
<proteinExistence type="predicted"/>
<dbReference type="EMBL" id="JAWZYT010000015">
    <property type="protein sequence ID" value="KAK4329403.1"/>
    <property type="molecule type" value="Genomic_DNA"/>
</dbReference>
<feature type="region of interest" description="Disordered" evidence="1">
    <location>
        <begin position="20"/>
        <end position="50"/>
    </location>
</feature>
<comment type="caution">
    <text evidence="2">The sequence shown here is derived from an EMBL/GenBank/DDBJ whole genome shotgun (WGS) entry which is preliminary data.</text>
</comment>
<dbReference type="AlphaFoldDB" id="A0AAE1ULH2"/>
<accession>A0AAE1ULH2</accession>